<evidence type="ECO:0000256" key="1">
    <source>
        <dbReference type="SAM" id="MobiDB-lite"/>
    </source>
</evidence>
<dbReference type="Gramene" id="GBG73908">
    <property type="protein sequence ID" value="GBG73908"/>
    <property type="gene ID" value="CBR_g17623"/>
</dbReference>
<dbReference type="EMBL" id="BFEA01000192">
    <property type="protein sequence ID" value="GBG73908.1"/>
    <property type="molecule type" value="Genomic_DNA"/>
</dbReference>
<feature type="compositionally biased region" description="Basic and acidic residues" evidence="1">
    <location>
        <begin position="580"/>
        <end position="598"/>
    </location>
</feature>
<keyword evidence="3" id="KW-1185">Reference proteome</keyword>
<comment type="caution">
    <text evidence="2">The sequence shown here is derived from an EMBL/GenBank/DDBJ whole genome shotgun (WGS) entry which is preliminary data.</text>
</comment>
<organism evidence="2 3">
    <name type="scientific">Chara braunii</name>
    <name type="common">Braun's stonewort</name>
    <dbReference type="NCBI Taxonomy" id="69332"/>
    <lineage>
        <taxon>Eukaryota</taxon>
        <taxon>Viridiplantae</taxon>
        <taxon>Streptophyta</taxon>
        <taxon>Charophyceae</taxon>
        <taxon>Charales</taxon>
        <taxon>Characeae</taxon>
        <taxon>Chara</taxon>
    </lineage>
</organism>
<feature type="region of interest" description="Disordered" evidence="1">
    <location>
        <begin position="1"/>
        <end position="33"/>
    </location>
</feature>
<feature type="compositionally biased region" description="Basic and acidic residues" evidence="1">
    <location>
        <begin position="281"/>
        <end position="313"/>
    </location>
</feature>
<feature type="region of interest" description="Disordered" evidence="1">
    <location>
        <begin position="170"/>
        <end position="227"/>
    </location>
</feature>
<proteinExistence type="predicted"/>
<evidence type="ECO:0000313" key="2">
    <source>
        <dbReference type="EMBL" id="GBG73908.1"/>
    </source>
</evidence>
<feature type="compositionally biased region" description="Basic and acidic residues" evidence="1">
    <location>
        <begin position="170"/>
        <end position="201"/>
    </location>
</feature>
<feature type="region of interest" description="Disordered" evidence="1">
    <location>
        <begin position="392"/>
        <end position="438"/>
    </location>
</feature>
<reference evidence="2 3" key="1">
    <citation type="journal article" date="2018" name="Cell">
        <title>The Chara Genome: Secondary Complexity and Implications for Plant Terrestrialization.</title>
        <authorList>
            <person name="Nishiyama T."/>
            <person name="Sakayama H."/>
            <person name="Vries J.D."/>
            <person name="Buschmann H."/>
            <person name="Saint-Marcoux D."/>
            <person name="Ullrich K.K."/>
            <person name="Haas F.B."/>
            <person name="Vanderstraeten L."/>
            <person name="Becker D."/>
            <person name="Lang D."/>
            <person name="Vosolsobe S."/>
            <person name="Rombauts S."/>
            <person name="Wilhelmsson P.K.I."/>
            <person name="Janitza P."/>
            <person name="Kern R."/>
            <person name="Heyl A."/>
            <person name="Rumpler F."/>
            <person name="Villalobos L.I.A.C."/>
            <person name="Clay J.M."/>
            <person name="Skokan R."/>
            <person name="Toyoda A."/>
            <person name="Suzuki Y."/>
            <person name="Kagoshima H."/>
            <person name="Schijlen E."/>
            <person name="Tajeshwar N."/>
            <person name="Catarino B."/>
            <person name="Hetherington A.J."/>
            <person name="Saltykova A."/>
            <person name="Bonnot C."/>
            <person name="Breuninger H."/>
            <person name="Symeonidi A."/>
            <person name="Radhakrishnan G.V."/>
            <person name="Van Nieuwerburgh F."/>
            <person name="Deforce D."/>
            <person name="Chang C."/>
            <person name="Karol K.G."/>
            <person name="Hedrich R."/>
            <person name="Ulvskov P."/>
            <person name="Glockner G."/>
            <person name="Delwiche C.F."/>
            <person name="Petrasek J."/>
            <person name="Van de Peer Y."/>
            <person name="Friml J."/>
            <person name="Beilby M."/>
            <person name="Dolan L."/>
            <person name="Kohara Y."/>
            <person name="Sugano S."/>
            <person name="Fujiyama A."/>
            <person name="Delaux P.-M."/>
            <person name="Quint M."/>
            <person name="TheiBen G."/>
            <person name="Hagemann M."/>
            <person name="Harholt J."/>
            <person name="Dunand C."/>
            <person name="Zachgo S."/>
            <person name="Langdale J."/>
            <person name="Maumus F."/>
            <person name="Straeten D.V.D."/>
            <person name="Gould S.B."/>
            <person name="Rensing S.A."/>
        </authorList>
    </citation>
    <scope>NUCLEOTIDE SEQUENCE [LARGE SCALE GENOMIC DNA]</scope>
    <source>
        <strain evidence="2 3">S276</strain>
    </source>
</reference>
<feature type="region of interest" description="Disordered" evidence="1">
    <location>
        <begin position="572"/>
        <end position="606"/>
    </location>
</feature>
<evidence type="ECO:0000313" key="3">
    <source>
        <dbReference type="Proteomes" id="UP000265515"/>
    </source>
</evidence>
<feature type="region of interest" description="Disordered" evidence="1">
    <location>
        <begin position="239"/>
        <end position="376"/>
    </location>
</feature>
<name>A0A388KV81_CHABU</name>
<gene>
    <name evidence="2" type="ORF">CBR_g17623</name>
</gene>
<protein>
    <submittedName>
        <fullName evidence="2">Uncharacterized protein</fullName>
    </submittedName>
</protein>
<feature type="compositionally biased region" description="Basic and acidic residues" evidence="1">
    <location>
        <begin position="367"/>
        <end position="376"/>
    </location>
</feature>
<sequence>MPRGGRGTRPPRRPLGASGGYEQYGSRHRESTPVYDDGDIELFLDNFRGYAEHMGWTMTHTIERLRGADRFAEPIAQIRREARTWPEAETRMQELRPSPVGPDGRPLRLEIGNVKDFIPAFEQFMHGQGILRDEWARTLPLWTRKAERPLDMQIRDMARDWESCRAHLREAFRRPEPPQPRVERRQRSKRQRDPEPREARPSRGGRKALAKREEELVSETEGRGAYSKCGLGPVEFHRFTEGGLGGSPQRTREEMPASGEPLQELEAHLDVSRWRVPPMSEGRDEPAEEVPREEVQDPEREMRPSTERGHAVEEVIEVEEDTPPQTPAMGLRLGSTPEGAHGRKKGLWREEIPLPPPETAPSPGGRVEMERESPNRRREALAMIDRHLAAHALEHPGLEEPVPKEPPQEPRQAKREMGAEVPGRADQRTRERVPTGETTEEKWVRVRKRLEEIWQERQRLEEAGALPHQPAPPKPYGIKEMWDEFLDQHSERLMAPERAEVGTSRKADEYLDRKIRFLAKTPFDRYLMLEADLAGKKMKEVSHGVRLEAVEAEVRELRGLVASQAAIIHELRQQPQGGADRTDREGPAKVVDRAESSRCGEQTETGYGLSGQLSAIELPQGSSIGKTILEPEEAKTKGEAEREGFEFRISTEFTTLPVAVVEPTMATTPLSVGEGLQTASSEPVQGSAEGSMDILLKAVGTM</sequence>
<accession>A0A388KV81</accession>
<dbReference type="AlphaFoldDB" id="A0A388KV81"/>
<dbReference type="Proteomes" id="UP000265515">
    <property type="component" value="Unassembled WGS sequence"/>
</dbReference>